<keyword evidence="2" id="KW-0378">Hydrolase</keyword>
<dbReference type="InterPro" id="IPR009003">
    <property type="entry name" value="Peptidase_S1_PA"/>
</dbReference>
<organism evidence="2 3">
    <name type="scientific">Temnothorax longispinosus</name>
    <dbReference type="NCBI Taxonomy" id="300112"/>
    <lineage>
        <taxon>Eukaryota</taxon>
        <taxon>Metazoa</taxon>
        <taxon>Ecdysozoa</taxon>
        <taxon>Arthropoda</taxon>
        <taxon>Hexapoda</taxon>
        <taxon>Insecta</taxon>
        <taxon>Pterygota</taxon>
        <taxon>Neoptera</taxon>
        <taxon>Endopterygota</taxon>
        <taxon>Hymenoptera</taxon>
        <taxon>Apocrita</taxon>
        <taxon>Aculeata</taxon>
        <taxon>Formicoidea</taxon>
        <taxon>Formicidae</taxon>
        <taxon>Myrmicinae</taxon>
        <taxon>Temnothorax</taxon>
    </lineage>
</organism>
<evidence type="ECO:0000313" key="2">
    <source>
        <dbReference type="EMBL" id="TGZ49260.1"/>
    </source>
</evidence>
<reference evidence="2 3" key="1">
    <citation type="journal article" date="2019" name="Philos. Trans. R. Soc. Lond., B, Biol. Sci.">
        <title>Ant behaviour and brain gene expression of defending hosts depend on the ecological success of the intruding social parasite.</title>
        <authorList>
            <person name="Kaur R."/>
            <person name="Stoldt M."/>
            <person name="Jongepier E."/>
            <person name="Feldmeyer B."/>
            <person name="Menzel F."/>
            <person name="Bornberg-Bauer E."/>
            <person name="Foitzik S."/>
        </authorList>
    </citation>
    <scope>NUCLEOTIDE SEQUENCE [LARGE SCALE GENOMIC DNA]</scope>
    <source>
        <tissue evidence="2">Whole body</tissue>
    </source>
</reference>
<evidence type="ECO:0000259" key="1">
    <source>
        <dbReference type="Pfam" id="PF00089"/>
    </source>
</evidence>
<keyword evidence="3" id="KW-1185">Reference proteome</keyword>
<accession>A0A4S2KIW3</accession>
<dbReference type="Gene3D" id="2.40.10.10">
    <property type="entry name" value="Trypsin-like serine proteases"/>
    <property type="match status" value="1"/>
</dbReference>
<comment type="caution">
    <text evidence="2">The sequence shown here is derived from an EMBL/GenBank/DDBJ whole genome shotgun (WGS) entry which is preliminary data.</text>
</comment>
<gene>
    <name evidence="2" type="ORF">DBV15_11004</name>
</gene>
<protein>
    <submittedName>
        <fullName evidence="2">Serine protease persephone</fullName>
    </submittedName>
</protein>
<dbReference type="EMBL" id="QBLH01002183">
    <property type="protein sequence ID" value="TGZ49260.1"/>
    <property type="molecule type" value="Genomic_DNA"/>
</dbReference>
<dbReference type="SUPFAM" id="SSF50494">
    <property type="entry name" value="Trypsin-like serine proteases"/>
    <property type="match status" value="1"/>
</dbReference>
<dbReference type="GO" id="GO:0006508">
    <property type="term" value="P:proteolysis"/>
    <property type="evidence" value="ECO:0007669"/>
    <property type="project" value="UniProtKB-KW"/>
</dbReference>
<name>A0A4S2KIW3_9HYME</name>
<dbReference type="STRING" id="300112.A0A4S2KIW3"/>
<sequence length="97" mass="10353">CAENAEVLETQRAVFGLPPTPTLNRKPINVSLCTLTTRKLFNGGNKAETEEFPHMAAVGFDPGKPNVGVSWLCSGSLISSKIVLTAAHCTSDMFFGL</sequence>
<dbReference type="InterPro" id="IPR043504">
    <property type="entry name" value="Peptidase_S1_PA_chymotrypsin"/>
</dbReference>
<evidence type="ECO:0000313" key="3">
    <source>
        <dbReference type="Proteomes" id="UP000310200"/>
    </source>
</evidence>
<dbReference type="Pfam" id="PF00089">
    <property type="entry name" value="Trypsin"/>
    <property type="match status" value="1"/>
</dbReference>
<feature type="domain" description="Peptidase S1" evidence="1">
    <location>
        <begin position="42"/>
        <end position="92"/>
    </location>
</feature>
<dbReference type="Proteomes" id="UP000310200">
    <property type="component" value="Unassembled WGS sequence"/>
</dbReference>
<dbReference type="GO" id="GO:0004252">
    <property type="term" value="F:serine-type endopeptidase activity"/>
    <property type="evidence" value="ECO:0007669"/>
    <property type="project" value="InterPro"/>
</dbReference>
<dbReference type="AlphaFoldDB" id="A0A4S2KIW3"/>
<proteinExistence type="predicted"/>
<feature type="non-terminal residue" evidence="2">
    <location>
        <position position="1"/>
    </location>
</feature>
<dbReference type="PROSITE" id="PS00134">
    <property type="entry name" value="TRYPSIN_HIS"/>
    <property type="match status" value="1"/>
</dbReference>
<dbReference type="InterPro" id="IPR018114">
    <property type="entry name" value="TRYPSIN_HIS"/>
</dbReference>
<keyword evidence="2" id="KW-0645">Protease</keyword>
<dbReference type="InterPro" id="IPR001254">
    <property type="entry name" value="Trypsin_dom"/>
</dbReference>